<dbReference type="GO" id="GO:0022857">
    <property type="term" value="F:transmembrane transporter activity"/>
    <property type="evidence" value="ECO:0007669"/>
    <property type="project" value="InterPro"/>
</dbReference>
<comment type="similarity">
    <text evidence="8">Belongs to the binding-protein-dependent transport system permease family.</text>
</comment>
<dbReference type="PANTHER" id="PTHR30177:SF4">
    <property type="entry name" value="OSMOPROTECTANT IMPORT PERMEASE PROTEIN OSMW"/>
    <property type="match status" value="1"/>
</dbReference>
<feature type="transmembrane region" description="Helical" evidence="8">
    <location>
        <begin position="23"/>
        <end position="45"/>
    </location>
</feature>
<dbReference type="Gene3D" id="3.40.190.10">
    <property type="entry name" value="Periplasmic binding protein-like II"/>
    <property type="match status" value="1"/>
</dbReference>
<keyword evidence="4 8" id="KW-1133">Transmembrane helix</keyword>
<dbReference type="Pfam" id="PF00528">
    <property type="entry name" value="BPD_transp_1"/>
    <property type="match status" value="1"/>
</dbReference>
<feature type="transmembrane region" description="Helical" evidence="8">
    <location>
        <begin position="209"/>
        <end position="225"/>
    </location>
</feature>
<dbReference type="SUPFAM" id="SSF161098">
    <property type="entry name" value="MetI-like"/>
    <property type="match status" value="1"/>
</dbReference>
<evidence type="ECO:0000256" key="3">
    <source>
        <dbReference type="ARBA" id="ARBA00022692"/>
    </source>
</evidence>
<dbReference type="AlphaFoldDB" id="A0A1G8MNE3"/>
<dbReference type="Proteomes" id="UP000235682">
    <property type="component" value="Unassembled WGS sequence"/>
</dbReference>
<dbReference type="OrthoDB" id="9801163at2"/>
<evidence type="ECO:0000313" key="11">
    <source>
        <dbReference type="Proteomes" id="UP000235682"/>
    </source>
</evidence>
<evidence type="ECO:0000256" key="2">
    <source>
        <dbReference type="ARBA" id="ARBA00022448"/>
    </source>
</evidence>
<evidence type="ECO:0000256" key="5">
    <source>
        <dbReference type="ARBA" id="ARBA00023136"/>
    </source>
</evidence>
<evidence type="ECO:0000256" key="8">
    <source>
        <dbReference type="RuleBase" id="RU363032"/>
    </source>
</evidence>
<keyword evidence="2 8" id="KW-0813">Transport</keyword>
<feature type="transmembrane region" description="Helical" evidence="8">
    <location>
        <begin position="147"/>
        <end position="172"/>
    </location>
</feature>
<dbReference type="SUPFAM" id="SSF53850">
    <property type="entry name" value="Periplasmic binding protein-like II"/>
    <property type="match status" value="1"/>
</dbReference>
<feature type="transmembrane region" description="Helical" evidence="8">
    <location>
        <begin position="178"/>
        <end position="197"/>
    </location>
</feature>
<reference evidence="10 11" key="1">
    <citation type="submission" date="2017-09" db="EMBL/GenBank/DDBJ databases">
        <title>Bacterial strain isolated from the female urinary microbiota.</title>
        <authorList>
            <person name="Thomas-White K."/>
            <person name="Kumar N."/>
            <person name="Forster S."/>
            <person name="Putonti C."/>
            <person name="Lawley T."/>
            <person name="Wolfe A.J."/>
        </authorList>
    </citation>
    <scope>NUCLEOTIDE SEQUENCE [LARGE SCALE GENOMIC DNA]</scope>
    <source>
        <strain evidence="10 11">UMB0852</strain>
    </source>
</reference>
<sequence length="505" mass="55628">MQSIIQTFQDRQAQWFQALIEHIQISLTALFIAMLIAIPFAILIVNHKKLSEGILQISGVTQTIPSLALLGLLIPVFGIGKLPAVIVLVVYALFPILQNTLTGLQEIDPMLQEAATAFGMNRLEKLKKYELPLAMPMIIAGIRTSSVLIIGTATLAALIGAGGLGSFILLGIDRNNTALILIGAISSAILAVLINFLIKKLEGTSMKTIVMAFSGIALLLATTFVKPHMTPSNTITIAGKLGAEPEIIINMYKLLIEEETDLKVELKPNMGKTTFLYEALKQGSIDIYPEFSGTIVQTLLNQPPQSLSQSPEEVYQLAKDEIFKQDQLVYLEPMEYQNTYALAVPESFASKHHLEKISDLTRIQSLLKAGVTLEFNDREDGSKGILNRYGLDLKAVTMEPALRYQAINNGEINVTDVYSTDSQILVYHLTLLEDDQNLFPPYQGAPLLRKETADRHPELVDALTLLAHKISTQDMIQMNYEVDVNEKSPASVAKAYLIEQGLLLE</sequence>
<gene>
    <name evidence="10" type="ORF">CJ205_01875</name>
</gene>
<dbReference type="RefSeq" id="WP_092085797.1">
    <property type="nucleotide sequence ID" value="NZ_FNEL01000035.1"/>
</dbReference>
<dbReference type="InterPro" id="IPR000515">
    <property type="entry name" value="MetI-like"/>
</dbReference>
<name>A0A1G8MNE3_9LACT</name>
<evidence type="ECO:0000259" key="9">
    <source>
        <dbReference type="PROSITE" id="PS50928"/>
    </source>
</evidence>
<evidence type="ECO:0000256" key="7">
    <source>
        <dbReference type="ARBA" id="ARBA00035652"/>
    </source>
</evidence>
<evidence type="ECO:0000256" key="6">
    <source>
        <dbReference type="ARBA" id="ARBA00035642"/>
    </source>
</evidence>
<keyword evidence="3 8" id="KW-0812">Transmembrane</keyword>
<dbReference type="PROSITE" id="PS50928">
    <property type="entry name" value="ABC_TM1"/>
    <property type="match status" value="1"/>
</dbReference>
<dbReference type="GO" id="GO:0031460">
    <property type="term" value="P:glycine betaine transport"/>
    <property type="evidence" value="ECO:0007669"/>
    <property type="project" value="TreeGrafter"/>
</dbReference>
<evidence type="ECO:0000256" key="1">
    <source>
        <dbReference type="ARBA" id="ARBA00004141"/>
    </source>
</evidence>
<keyword evidence="11" id="KW-1185">Reference proteome</keyword>
<dbReference type="PANTHER" id="PTHR30177">
    <property type="entry name" value="GLYCINE BETAINE/L-PROLINE TRANSPORT SYSTEM PERMEASE PROTEIN PROW"/>
    <property type="match status" value="1"/>
</dbReference>
<evidence type="ECO:0000313" key="10">
    <source>
        <dbReference type="EMBL" id="PMC58942.1"/>
    </source>
</evidence>
<dbReference type="GO" id="GO:0043190">
    <property type="term" value="C:ATP-binding cassette (ABC) transporter complex"/>
    <property type="evidence" value="ECO:0007669"/>
    <property type="project" value="InterPro"/>
</dbReference>
<comment type="similarity">
    <text evidence="6">In the C-terminal section; belongs to the OsmX family.</text>
</comment>
<dbReference type="Pfam" id="PF04069">
    <property type="entry name" value="OpuAC"/>
    <property type="match status" value="1"/>
</dbReference>
<protein>
    <submittedName>
        <fullName evidence="10">Glycine/betaine ABC transporter permease</fullName>
    </submittedName>
</protein>
<dbReference type="InterPro" id="IPR035906">
    <property type="entry name" value="MetI-like_sf"/>
</dbReference>
<keyword evidence="5 8" id="KW-0472">Membrane</keyword>
<dbReference type="EMBL" id="PNHE01000004">
    <property type="protein sequence ID" value="PMC58942.1"/>
    <property type="molecule type" value="Genomic_DNA"/>
</dbReference>
<organism evidence="10 11">
    <name type="scientific">Dolosicoccus paucivorans</name>
    <dbReference type="NCBI Taxonomy" id="84521"/>
    <lineage>
        <taxon>Bacteria</taxon>
        <taxon>Bacillati</taxon>
        <taxon>Bacillota</taxon>
        <taxon>Bacilli</taxon>
        <taxon>Lactobacillales</taxon>
        <taxon>Aerococcaceae</taxon>
        <taxon>Dolosicoccus</taxon>
    </lineage>
</organism>
<dbReference type="InterPro" id="IPR007210">
    <property type="entry name" value="ABC_Gly_betaine_transp_sub-bd"/>
</dbReference>
<dbReference type="Gene3D" id="3.40.190.120">
    <property type="entry name" value="Osmoprotection protein (prox), domain 2"/>
    <property type="match status" value="1"/>
</dbReference>
<dbReference type="InterPro" id="IPR051204">
    <property type="entry name" value="ABC_transp_perm/SBD"/>
</dbReference>
<accession>A0A1G8MNE3</accession>
<comment type="similarity">
    <text evidence="7">In the N-terminal section; belongs to the binding-protein-dependent transport system permease family.</text>
</comment>
<proteinExistence type="inferred from homology"/>
<dbReference type="CDD" id="cd06261">
    <property type="entry name" value="TM_PBP2"/>
    <property type="match status" value="1"/>
</dbReference>
<comment type="subcellular location">
    <subcellularLocation>
        <location evidence="8">Cell membrane</location>
        <topology evidence="8">Multi-pass membrane protein</topology>
    </subcellularLocation>
    <subcellularLocation>
        <location evidence="1">Membrane</location>
        <topology evidence="1">Multi-pass membrane protein</topology>
    </subcellularLocation>
</comment>
<dbReference type="STRING" id="84521.SAMN04487994_10353"/>
<dbReference type="InterPro" id="IPR058089">
    <property type="entry name" value="EgtUBC_SBD"/>
</dbReference>
<feature type="domain" description="ABC transmembrane type-1" evidence="9">
    <location>
        <begin position="19"/>
        <end position="198"/>
    </location>
</feature>
<dbReference type="Gene3D" id="1.10.3720.10">
    <property type="entry name" value="MetI-like"/>
    <property type="match status" value="1"/>
</dbReference>
<evidence type="ECO:0000256" key="4">
    <source>
        <dbReference type="ARBA" id="ARBA00022989"/>
    </source>
</evidence>
<dbReference type="FunFam" id="1.10.3720.10:FF:000001">
    <property type="entry name" value="Glycine betaine ABC transporter, permease"/>
    <property type="match status" value="1"/>
</dbReference>
<dbReference type="CDD" id="cd13610">
    <property type="entry name" value="PBP2_ChoS"/>
    <property type="match status" value="1"/>
</dbReference>
<comment type="caution">
    <text evidence="10">The sequence shown here is derived from an EMBL/GenBank/DDBJ whole genome shotgun (WGS) entry which is preliminary data.</text>
</comment>